<evidence type="ECO:0000313" key="2">
    <source>
        <dbReference type="Proteomes" id="UP000265520"/>
    </source>
</evidence>
<sequence length="16" mass="1666">MVIRGACEVTGARTAM</sequence>
<organism evidence="1 2">
    <name type="scientific">Trifolium medium</name>
    <dbReference type="NCBI Taxonomy" id="97028"/>
    <lineage>
        <taxon>Eukaryota</taxon>
        <taxon>Viridiplantae</taxon>
        <taxon>Streptophyta</taxon>
        <taxon>Embryophyta</taxon>
        <taxon>Tracheophyta</taxon>
        <taxon>Spermatophyta</taxon>
        <taxon>Magnoliopsida</taxon>
        <taxon>eudicotyledons</taxon>
        <taxon>Gunneridae</taxon>
        <taxon>Pentapetalae</taxon>
        <taxon>rosids</taxon>
        <taxon>fabids</taxon>
        <taxon>Fabales</taxon>
        <taxon>Fabaceae</taxon>
        <taxon>Papilionoideae</taxon>
        <taxon>50 kb inversion clade</taxon>
        <taxon>NPAAA clade</taxon>
        <taxon>Hologalegina</taxon>
        <taxon>IRL clade</taxon>
        <taxon>Trifolieae</taxon>
        <taxon>Trifolium</taxon>
    </lineage>
</organism>
<dbReference type="AlphaFoldDB" id="A0A392VRX6"/>
<reference evidence="1 2" key="1">
    <citation type="journal article" date="2018" name="Front. Plant Sci.">
        <title>Red Clover (Trifolium pratense) and Zigzag Clover (T. medium) - A Picture of Genomic Similarities and Differences.</title>
        <authorList>
            <person name="Dluhosova J."/>
            <person name="Istvanek J."/>
            <person name="Nedelnik J."/>
            <person name="Repkova J."/>
        </authorList>
    </citation>
    <scope>NUCLEOTIDE SEQUENCE [LARGE SCALE GENOMIC DNA]</scope>
    <source>
        <strain evidence="2">cv. 10/8</strain>
        <tissue evidence="1">Leaf</tissue>
    </source>
</reference>
<proteinExistence type="predicted"/>
<dbReference type="EMBL" id="LXQA011212953">
    <property type="protein sequence ID" value="MCI89180.1"/>
    <property type="molecule type" value="Genomic_DNA"/>
</dbReference>
<name>A0A392VRX6_9FABA</name>
<evidence type="ECO:0000313" key="1">
    <source>
        <dbReference type="EMBL" id="MCI89180.1"/>
    </source>
</evidence>
<feature type="non-terminal residue" evidence="1">
    <location>
        <position position="16"/>
    </location>
</feature>
<comment type="caution">
    <text evidence="1">The sequence shown here is derived from an EMBL/GenBank/DDBJ whole genome shotgun (WGS) entry which is preliminary data.</text>
</comment>
<accession>A0A392VRX6</accession>
<dbReference type="Proteomes" id="UP000265520">
    <property type="component" value="Unassembled WGS sequence"/>
</dbReference>
<keyword evidence="2" id="KW-1185">Reference proteome</keyword>
<protein>
    <submittedName>
        <fullName evidence="1">Uncharacterized protein</fullName>
    </submittedName>
</protein>